<keyword evidence="2" id="KW-0597">Phosphoprotein</keyword>
<sequence>MEACLHWKGRPRLRSRAWAEQGPLSPNALRFKDPFLLLGLQGAPPEPDGFFRALSASTGDSPKPAKPPKPEGLSKKSKPMTPPIPPPGPCDNIVGGAWVRNFAHYDVQSILFDLTEVATNRDSIGRKKNITSGASAASQLRPLSQTLPPSPAQGGGGAYMDDPEQSLLLDEGDGNDNELLLSCPHFRNETGGEEQVGLGRSQGRRGLWSSLRTPNDAVSVLEEPRESHVQQQGKSNYFIEHADLGAHYYRKYFYMKEHQNFFGIDDRLGPVAISFRREEKEGSSGAQYNCRIIFRTTEMKTLRGSILEESVPSAARHTTPRGPSPKRLLEFIMPELNLHCLRLASNSPKVRDTLLKLDEQGLNFQRKVGVMYCRAGQSSEEDMYNNESSGPAFEEFLDLLGERVRLKGWEKYRAQLDNKTDSTGTHSLYTRYQDYEIMFHVSTMLPYTANNTQQLLRKRHIGNDIVTIVFQEPGALPFTPKSIRSHFQHVFIIVQVHERCTDKTYYRCVKNSLVTFPLFHRLRCGNLSIRVSSLPL</sequence>
<dbReference type="GO" id="GO:0005096">
    <property type="term" value="F:GTPase activator activity"/>
    <property type="evidence" value="ECO:0007669"/>
    <property type="project" value="UniProtKB-KW"/>
</dbReference>
<evidence type="ECO:0000256" key="2">
    <source>
        <dbReference type="ARBA" id="ARBA00022553"/>
    </source>
</evidence>
<name>A0A4Z2AY25_9TELE</name>
<feature type="domain" description="Rap-GAP" evidence="5">
    <location>
        <begin position="354"/>
        <end position="536"/>
    </location>
</feature>
<dbReference type="GO" id="GO:0005737">
    <property type="term" value="C:cytoplasm"/>
    <property type="evidence" value="ECO:0007669"/>
    <property type="project" value="TreeGrafter"/>
</dbReference>
<evidence type="ECO:0000256" key="4">
    <source>
        <dbReference type="SAM" id="MobiDB-lite"/>
    </source>
</evidence>
<keyword evidence="7" id="KW-1185">Reference proteome</keyword>
<dbReference type="Pfam" id="PF21022">
    <property type="entry name" value="Rap-GAP_dimer"/>
    <property type="match status" value="1"/>
</dbReference>
<organism evidence="6 7">
    <name type="scientific">Takifugu bimaculatus</name>
    <dbReference type="NCBI Taxonomy" id="433685"/>
    <lineage>
        <taxon>Eukaryota</taxon>
        <taxon>Metazoa</taxon>
        <taxon>Chordata</taxon>
        <taxon>Craniata</taxon>
        <taxon>Vertebrata</taxon>
        <taxon>Euteleostomi</taxon>
        <taxon>Actinopterygii</taxon>
        <taxon>Neopterygii</taxon>
        <taxon>Teleostei</taxon>
        <taxon>Neoteleostei</taxon>
        <taxon>Acanthomorphata</taxon>
        <taxon>Eupercaria</taxon>
        <taxon>Tetraodontiformes</taxon>
        <taxon>Tetradontoidea</taxon>
        <taxon>Tetraodontidae</taxon>
        <taxon>Takifugu</taxon>
    </lineage>
</organism>
<protein>
    <recommendedName>
        <fullName evidence="5">Rap-GAP domain-containing protein</fullName>
    </recommendedName>
</protein>
<evidence type="ECO:0000313" key="7">
    <source>
        <dbReference type="Proteomes" id="UP000516260"/>
    </source>
</evidence>
<feature type="compositionally biased region" description="Polar residues" evidence="4">
    <location>
        <begin position="130"/>
        <end position="147"/>
    </location>
</feature>
<evidence type="ECO:0000313" key="6">
    <source>
        <dbReference type="EMBL" id="TNM84961.1"/>
    </source>
</evidence>
<dbReference type="AlphaFoldDB" id="A0A4Z2AY25"/>
<dbReference type="Pfam" id="PF02145">
    <property type="entry name" value="Rap_GAP"/>
    <property type="match status" value="1"/>
</dbReference>
<dbReference type="PANTHER" id="PTHR15711">
    <property type="entry name" value="RAP GTPASE-ACTIVATING PROTEIN"/>
    <property type="match status" value="1"/>
</dbReference>
<keyword evidence="3" id="KW-0175">Coiled coil</keyword>
<evidence type="ECO:0000259" key="5">
    <source>
        <dbReference type="PROSITE" id="PS50085"/>
    </source>
</evidence>
<reference evidence="6 7" key="1">
    <citation type="submission" date="2019-04" db="EMBL/GenBank/DDBJ databases">
        <title>The sequence and de novo assembly of Takifugu bimaculatus genome using PacBio and Hi-C technologies.</title>
        <authorList>
            <person name="Xu P."/>
            <person name="Liu B."/>
            <person name="Zhou Z."/>
        </authorList>
    </citation>
    <scope>NUCLEOTIDE SEQUENCE [LARGE SCALE GENOMIC DNA]</scope>
    <source>
        <strain evidence="6">TB-2018</strain>
        <tissue evidence="6">Muscle</tissue>
    </source>
</reference>
<keyword evidence="1" id="KW-0343">GTPase activation</keyword>
<dbReference type="GO" id="GO:0051056">
    <property type="term" value="P:regulation of small GTPase mediated signal transduction"/>
    <property type="evidence" value="ECO:0007669"/>
    <property type="project" value="InterPro"/>
</dbReference>
<dbReference type="InterPro" id="IPR000331">
    <property type="entry name" value="Rap/Ran_GAP_dom"/>
</dbReference>
<dbReference type="Gene3D" id="6.10.140.210">
    <property type="match status" value="1"/>
</dbReference>
<evidence type="ECO:0000256" key="3">
    <source>
        <dbReference type="ARBA" id="ARBA00023054"/>
    </source>
</evidence>
<proteinExistence type="predicted"/>
<dbReference type="SUPFAM" id="SSF111347">
    <property type="entry name" value="Rap/Ran-GAP"/>
    <property type="match status" value="1"/>
</dbReference>
<dbReference type="Proteomes" id="UP000516260">
    <property type="component" value="Chromosome 9"/>
</dbReference>
<dbReference type="FunFam" id="3.40.50.11210:FF:000002">
    <property type="entry name" value="Signal-induced proliferation-associated 1-like protein 1"/>
    <property type="match status" value="1"/>
</dbReference>
<dbReference type="PROSITE" id="PS50085">
    <property type="entry name" value="RAPGAP"/>
    <property type="match status" value="1"/>
</dbReference>
<dbReference type="InterPro" id="IPR050989">
    <property type="entry name" value="Rap1_Ran_GAP"/>
</dbReference>
<comment type="caution">
    <text evidence="6">The sequence shown here is derived from an EMBL/GenBank/DDBJ whole genome shotgun (WGS) entry which is preliminary data.</text>
</comment>
<feature type="region of interest" description="Disordered" evidence="4">
    <location>
        <begin position="129"/>
        <end position="174"/>
    </location>
</feature>
<gene>
    <name evidence="6" type="ORF">fugu_009139</name>
</gene>
<dbReference type="PANTHER" id="PTHR15711:SF64">
    <property type="entry name" value="SIGNAL-INDUCED PROLIFERATION-ASSOCIATED PROTEIN 1 ISOFORM X1"/>
    <property type="match status" value="1"/>
</dbReference>
<accession>A0A4Z2AY25</accession>
<feature type="region of interest" description="Disordered" evidence="4">
    <location>
        <begin position="48"/>
        <end position="88"/>
    </location>
</feature>
<dbReference type="EMBL" id="SWLE01000022">
    <property type="protein sequence ID" value="TNM84961.1"/>
    <property type="molecule type" value="Genomic_DNA"/>
</dbReference>
<evidence type="ECO:0000256" key="1">
    <source>
        <dbReference type="ARBA" id="ARBA00022468"/>
    </source>
</evidence>
<dbReference type="Gene3D" id="3.40.50.11210">
    <property type="entry name" value="Rap/Ran-GAP"/>
    <property type="match status" value="1"/>
</dbReference>
<dbReference type="InterPro" id="IPR035974">
    <property type="entry name" value="Rap/Ran-GAP_sf"/>
</dbReference>